<feature type="compositionally biased region" description="Basic and acidic residues" evidence="8">
    <location>
        <begin position="474"/>
        <end position="483"/>
    </location>
</feature>
<reference evidence="10 11" key="1">
    <citation type="submission" date="2015-01" db="EMBL/GenBank/DDBJ databases">
        <title>The Genome Sequence of Rhinocladiella mackenzie CBS 650.93.</title>
        <authorList>
            <consortium name="The Broad Institute Genomics Platform"/>
            <person name="Cuomo C."/>
            <person name="de Hoog S."/>
            <person name="Gorbushina A."/>
            <person name="Stielow B."/>
            <person name="Teixiera M."/>
            <person name="Abouelleil A."/>
            <person name="Chapman S.B."/>
            <person name="Priest M."/>
            <person name="Young S.K."/>
            <person name="Wortman J."/>
            <person name="Nusbaum C."/>
            <person name="Birren B."/>
        </authorList>
    </citation>
    <scope>NUCLEOTIDE SEQUENCE [LARGE SCALE GENOMIC DNA]</scope>
    <source>
        <strain evidence="10 11">CBS 650.93</strain>
    </source>
</reference>
<sequence length="483" mass="53715">MEEQKNNLRLNVTDFASSHGSTGSNPHAVPSPSRNAPFKPVALRAPTHTSIDLDDYFVGPRDMNHHSKWPYFLRLHGSVLPKMILPLGFVAVWATAITCISKFVYDLGIDSVLLTITGFVVGLALSFRSSTAYERYTEGRKYWAQLIVTSRNLARLIWVHTEERHHVSEERGKADLLAKLTALNLVNAFAVALKHHLRFEPSVDYPDLHPLIANIRTLASEADQEKLKQKKPSAWKAAGEYLGVTFAQSNPRKLVKRSRENLGNIPLEILTYLSAYLDEVINNDQLKIPIHQANAANSITALADILTNVERVLNTPVPIAYSISISQITWVYILVLPFQLHKVLGWVTIFGTVLAAYIILGLAAIGYEIENPFGNDVNDLPLDEYCRELASDIDVLTSMPVPRTENFVSAAENKVLFPLSMSDYESWNARSLAEIRHALKAKATTAATSVDLDRAIAQSEIQPKNVEAPPAQENKNRPEGDVV</sequence>
<organism evidence="10 11">
    <name type="scientific">Rhinocladiella mackenziei CBS 650.93</name>
    <dbReference type="NCBI Taxonomy" id="1442369"/>
    <lineage>
        <taxon>Eukaryota</taxon>
        <taxon>Fungi</taxon>
        <taxon>Dikarya</taxon>
        <taxon>Ascomycota</taxon>
        <taxon>Pezizomycotina</taxon>
        <taxon>Eurotiomycetes</taxon>
        <taxon>Chaetothyriomycetidae</taxon>
        <taxon>Chaetothyriales</taxon>
        <taxon>Herpotrichiellaceae</taxon>
        <taxon>Rhinocladiella</taxon>
    </lineage>
</organism>
<keyword evidence="7 9" id="KW-0472">Membrane</keyword>
<keyword evidence="3" id="KW-1003">Cell membrane</keyword>
<dbReference type="HOGENOM" id="CLU_029790_1_0_1"/>
<comment type="subcellular location">
    <subcellularLocation>
        <location evidence="1">Cell membrane</location>
        <topology evidence="1">Multi-pass membrane protein</topology>
    </subcellularLocation>
</comment>
<dbReference type="PANTHER" id="PTHR33281:SF19">
    <property type="entry name" value="VOLTAGE-DEPENDENT ANION CHANNEL-FORMING PROTEIN YNEE"/>
    <property type="match status" value="1"/>
</dbReference>
<gene>
    <name evidence="10" type="ORF">Z518_05087</name>
</gene>
<dbReference type="PANTHER" id="PTHR33281">
    <property type="entry name" value="UPF0187 PROTEIN YNEE"/>
    <property type="match status" value="1"/>
</dbReference>
<accession>A0A0D2JD73</accession>
<keyword evidence="2" id="KW-0813">Transport</keyword>
<keyword evidence="11" id="KW-1185">Reference proteome</keyword>
<evidence type="ECO:0000256" key="4">
    <source>
        <dbReference type="ARBA" id="ARBA00022692"/>
    </source>
</evidence>
<dbReference type="GO" id="GO:0005254">
    <property type="term" value="F:chloride channel activity"/>
    <property type="evidence" value="ECO:0007669"/>
    <property type="project" value="InterPro"/>
</dbReference>
<feature type="transmembrane region" description="Helical" evidence="9">
    <location>
        <begin position="344"/>
        <end position="365"/>
    </location>
</feature>
<dbReference type="GO" id="GO:0005886">
    <property type="term" value="C:plasma membrane"/>
    <property type="evidence" value="ECO:0007669"/>
    <property type="project" value="UniProtKB-SubCell"/>
</dbReference>
<dbReference type="AlphaFoldDB" id="A0A0D2JD73"/>
<name>A0A0D2JD73_9EURO</name>
<keyword evidence="5 9" id="KW-1133">Transmembrane helix</keyword>
<feature type="transmembrane region" description="Helical" evidence="9">
    <location>
        <begin position="319"/>
        <end position="338"/>
    </location>
</feature>
<evidence type="ECO:0000256" key="1">
    <source>
        <dbReference type="ARBA" id="ARBA00004651"/>
    </source>
</evidence>
<proteinExistence type="predicted"/>
<evidence type="ECO:0000256" key="9">
    <source>
        <dbReference type="SAM" id="Phobius"/>
    </source>
</evidence>
<evidence type="ECO:0000256" key="2">
    <source>
        <dbReference type="ARBA" id="ARBA00022448"/>
    </source>
</evidence>
<feature type="transmembrane region" description="Helical" evidence="9">
    <location>
        <begin position="111"/>
        <end position="127"/>
    </location>
</feature>
<evidence type="ECO:0000256" key="3">
    <source>
        <dbReference type="ARBA" id="ARBA00022475"/>
    </source>
</evidence>
<feature type="region of interest" description="Disordered" evidence="8">
    <location>
        <begin position="459"/>
        <end position="483"/>
    </location>
</feature>
<keyword evidence="4 9" id="KW-0812">Transmembrane</keyword>
<evidence type="ECO:0000256" key="7">
    <source>
        <dbReference type="ARBA" id="ARBA00023136"/>
    </source>
</evidence>
<evidence type="ECO:0000256" key="6">
    <source>
        <dbReference type="ARBA" id="ARBA00023065"/>
    </source>
</evidence>
<evidence type="ECO:0000256" key="8">
    <source>
        <dbReference type="SAM" id="MobiDB-lite"/>
    </source>
</evidence>
<dbReference type="OrthoDB" id="1368at2759"/>
<keyword evidence="6" id="KW-0406">Ion transport</keyword>
<dbReference type="Proteomes" id="UP000053617">
    <property type="component" value="Unassembled WGS sequence"/>
</dbReference>
<protein>
    <submittedName>
        <fullName evidence="10">Uncharacterized protein</fullName>
    </submittedName>
</protein>
<dbReference type="Pfam" id="PF25539">
    <property type="entry name" value="Bestrophin_2"/>
    <property type="match status" value="1"/>
</dbReference>
<dbReference type="VEuPathDB" id="FungiDB:Z518_05087"/>
<evidence type="ECO:0000313" key="10">
    <source>
        <dbReference type="EMBL" id="KIX07110.1"/>
    </source>
</evidence>
<dbReference type="EMBL" id="KN847477">
    <property type="protein sequence ID" value="KIX07110.1"/>
    <property type="molecule type" value="Genomic_DNA"/>
</dbReference>
<evidence type="ECO:0000256" key="5">
    <source>
        <dbReference type="ARBA" id="ARBA00022989"/>
    </source>
</evidence>
<dbReference type="InterPro" id="IPR044669">
    <property type="entry name" value="YneE/VCCN1/2-like"/>
</dbReference>
<dbReference type="GeneID" id="25293158"/>
<dbReference type="RefSeq" id="XP_013274246.1">
    <property type="nucleotide sequence ID" value="XM_013418792.1"/>
</dbReference>
<evidence type="ECO:0000313" key="11">
    <source>
        <dbReference type="Proteomes" id="UP000053617"/>
    </source>
</evidence>